<reference evidence="7" key="2">
    <citation type="journal article" date="2020" name="Microorganisms">
        <title>Osmotic Adaptation and Compatible Solute Biosynthesis of Phototrophic Bacteria as Revealed from Genome Analyses.</title>
        <authorList>
            <person name="Imhoff J.F."/>
            <person name="Rahn T."/>
            <person name="Kunzel S."/>
            <person name="Keller A."/>
            <person name="Neulinger S.C."/>
        </authorList>
    </citation>
    <scope>NUCLEOTIDE SEQUENCE</scope>
    <source>
        <strain evidence="7">LMG 28126</strain>
    </source>
</reference>
<evidence type="ECO:0000256" key="6">
    <source>
        <dbReference type="SAM" id="Phobius"/>
    </source>
</evidence>
<evidence type="ECO:0000256" key="4">
    <source>
        <dbReference type="ARBA" id="ARBA00022989"/>
    </source>
</evidence>
<dbReference type="Pfam" id="PF01810">
    <property type="entry name" value="LysE"/>
    <property type="match status" value="1"/>
</dbReference>
<gene>
    <name evidence="7" type="ORF">CCR87_01290</name>
</gene>
<proteinExistence type="predicted"/>
<dbReference type="EMBL" id="NHSD01000078">
    <property type="protein sequence ID" value="MBK5925999.1"/>
    <property type="molecule type" value="Genomic_DNA"/>
</dbReference>
<dbReference type="PANTHER" id="PTHR30086:SF20">
    <property type="entry name" value="ARGININE EXPORTER PROTEIN ARGO-RELATED"/>
    <property type="match status" value="1"/>
</dbReference>
<comment type="caution">
    <text evidence="7">The sequence shown here is derived from an EMBL/GenBank/DDBJ whole genome shotgun (WGS) entry which is preliminary data.</text>
</comment>
<feature type="transmembrane region" description="Helical" evidence="6">
    <location>
        <begin position="174"/>
        <end position="196"/>
    </location>
</feature>
<feature type="transmembrane region" description="Helical" evidence="6">
    <location>
        <begin position="138"/>
        <end position="162"/>
    </location>
</feature>
<dbReference type="GO" id="GO:0015171">
    <property type="term" value="F:amino acid transmembrane transporter activity"/>
    <property type="evidence" value="ECO:0007669"/>
    <property type="project" value="TreeGrafter"/>
</dbReference>
<evidence type="ECO:0008006" key="9">
    <source>
        <dbReference type="Google" id="ProtNLM"/>
    </source>
</evidence>
<evidence type="ECO:0000256" key="1">
    <source>
        <dbReference type="ARBA" id="ARBA00004651"/>
    </source>
</evidence>
<evidence type="ECO:0000256" key="2">
    <source>
        <dbReference type="ARBA" id="ARBA00022475"/>
    </source>
</evidence>
<reference evidence="7" key="1">
    <citation type="submission" date="2017-05" db="EMBL/GenBank/DDBJ databases">
        <authorList>
            <person name="Imhoff J.F."/>
            <person name="Rahn T."/>
            <person name="Kuenzel S."/>
            <person name="Neulinger S.C."/>
        </authorList>
    </citation>
    <scope>NUCLEOTIDE SEQUENCE</scope>
    <source>
        <strain evidence="7">LMG 28126</strain>
    </source>
</reference>
<keyword evidence="2" id="KW-1003">Cell membrane</keyword>
<dbReference type="Proteomes" id="UP000706333">
    <property type="component" value="Unassembled WGS sequence"/>
</dbReference>
<dbReference type="AlphaFoldDB" id="A0A934TEV3"/>
<keyword evidence="5 6" id="KW-0472">Membrane</keyword>
<dbReference type="RefSeq" id="WP_201155525.1">
    <property type="nucleotide sequence ID" value="NZ_NHSD01000078.1"/>
</dbReference>
<dbReference type="InterPro" id="IPR001123">
    <property type="entry name" value="LeuE-type"/>
</dbReference>
<comment type="subcellular location">
    <subcellularLocation>
        <location evidence="1">Cell membrane</location>
        <topology evidence="1">Multi-pass membrane protein</topology>
    </subcellularLocation>
</comment>
<dbReference type="GO" id="GO:0005886">
    <property type="term" value="C:plasma membrane"/>
    <property type="evidence" value="ECO:0007669"/>
    <property type="project" value="UniProtKB-SubCell"/>
</dbReference>
<sequence length="199" mass="20639">MSGDLLISLMILAFAGSWTPGPNTAMVAASGANFGLRRTLPHVLGISVGFPVMALAVGLALGEVFAASELLRTTLRWGGAAVLLWLAWQIGRSGGLGRREAARPFGFLEAAAFQWINPKAWVLAIAVSTQFIHPDRPVLSALIVAGAFAAAGGSASLAWAGLGQALRVWLSVPARLRAFNATMGALIALSVIGILWPTG</sequence>
<keyword evidence="8" id="KW-1185">Reference proteome</keyword>
<protein>
    <recommendedName>
        <fullName evidence="9">Threonine/homoserine/homoserine lactone efflux protein</fullName>
    </recommendedName>
</protein>
<organism evidence="7 8">
    <name type="scientific">Rhodobaculum claviforme</name>
    <dbReference type="NCBI Taxonomy" id="1549854"/>
    <lineage>
        <taxon>Bacteria</taxon>
        <taxon>Pseudomonadati</taxon>
        <taxon>Pseudomonadota</taxon>
        <taxon>Alphaproteobacteria</taxon>
        <taxon>Rhodobacterales</taxon>
        <taxon>Paracoccaceae</taxon>
        <taxon>Rhodobaculum</taxon>
    </lineage>
</organism>
<evidence type="ECO:0000256" key="3">
    <source>
        <dbReference type="ARBA" id="ARBA00022692"/>
    </source>
</evidence>
<evidence type="ECO:0000313" key="8">
    <source>
        <dbReference type="Proteomes" id="UP000706333"/>
    </source>
</evidence>
<dbReference type="GO" id="GO:0033228">
    <property type="term" value="P:cysteine export across plasma membrane"/>
    <property type="evidence" value="ECO:0007669"/>
    <property type="project" value="TreeGrafter"/>
</dbReference>
<evidence type="ECO:0000256" key="5">
    <source>
        <dbReference type="ARBA" id="ARBA00023136"/>
    </source>
</evidence>
<keyword evidence="4 6" id="KW-1133">Transmembrane helix</keyword>
<name>A0A934TEV3_9RHOB</name>
<accession>A0A934TEV3</accession>
<keyword evidence="3 6" id="KW-0812">Transmembrane</keyword>
<feature type="transmembrane region" description="Helical" evidence="6">
    <location>
        <begin position="43"/>
        <end position="62"/>
    </location>
</feature>
<evidence type="ECO:0000313" key="7">
    <source>
        <dbReference type="EMBL" id="MBK5925999.1"/>
    </source>
</evidence>
<dbReference type="PANTHER" id="PTHR30086">
    <property type="entry name" value="ARGININE EXPORTER PROTEIN ARGO"/>
    <property type="match status" value="1"/>
</dbReference>